<dbReference type="PROSITE" id="PS51105">
    <property type="entry name" value="PTS_EIIC_TYPE_3"/>
    <property type="match status" value="1"/>
</dbReference>
<feature type="domain" description="PTS EIIC type-3" evidence="10">
    <location>
        <begin position="8"/>
        <end position="422"/>
    </location>
</feature>
<protein>
    <recommendedName>
        <fullName evidence="8">Permease IIC component</fullName>
    </recommendedName>
</protein>
<feature type="transmembrane region" description="Helical" evidence="9">
    <location>
        <begin position="135"/>
        <end position="159"/>
    </location>
</feature>
<feature type="transmembrane region" description="Helical" evidence="9">
    <location>
        <begin position="180"/>
        <end position="203"/>
    </location>
</feature>
<sequence length="435" mass="46796">MEKFSALIERIFMPIAQKLNTIKGLVAVRDGFLQLFPLTLAGSLVVMINVVFLSSDGFVGQYLVKVLPNLNNLQAILSPILNGTIDIMAIFAAFLIARNMANQYNADGTKAGITAIAAFFVLYPPRIDGNVPGSFLGANGIFVAIIAGLFVGYAFAKLTEIDALKIKMPETVPPEVMKSFMVAIPTIIILISTSIIAYIVAFVEPEGINVLIYSVLKKPVETIGATVWTPLVLIFIAMILWSFGIHGTSTVSPIYISIYSAMNLQNIAYAAQAGTTAGSPYPFTWFVLFENYGCIGGTGNTLALIVAILILSRRKNWVRSDYTTIAKLALVPGLFCINEPIIFGLPIVLNPIMVIPFILSPIISMALGAFMISIGFASPGTLDVGWTTPQPLKAFLSASGSWQTALSVCIVFVICVAIYLPFVAMANKSAQKESV</sequence>
<accession>A0A109UHJ9</accession>
<dbReference type="Pfam" id="PF02378">
    <property type="entry name" value="PTS_EIIC"/>
    <property type="match status" value="1"/>
</dbReference>
<dbReference type="InterPro" id="IPR004501">
    <property type="entry name" value="PTS_EIIC_3"/>
</dbReference>
<dbReference type="InterPro" id="IPR003352">
    <property type="entry name" value="PTS_EIIC"/>
</dbReference>
<dbReference type="AlphaFoldDB" id="A0A109UHJ9"/>
<keyword evidence="2 8" id="KW-0813">Transport</keyword>
<evidence type="ECO:0000256" key="6">
    <source>
        <dbReference type="ARBA" id="ARBA00022989"/>
    </source>
</evidence>
<feature type="transmembrane region" description="Helical" evidence="9">
    <location>
        <begin position="402"/>
        <end position="422"/>
    </location>
</feature>
<dbReference type="GO" id="GO:1902815">
    <property type="term" value="P:N,N'-diacetylchitobiose import"/>
    <property type="evidence" value="ECO:0007669"/>
    <property type="project" value="TreeGrafter"/>
</dbReference>
<name>A0A109UHJ9_9FIRM</name>
<evidence type="ECO:0000256" key="3">
    <source>
        <dbReference type="ARBA" id="ARBA00022475"/>
    </source>
</evidence>
<proteinExistence type="predicted"/>
<dbReference type="PIRSF" id="PIRSF006351">
    <property type="entry name" value="PTS_EIIC-Cellobiose"/>
    <property type="match status" value="1"/>
</dbReference>
<dbReference type="PANTHER" id="PTHR33989">
    <property type="match status" value="1"/>
</dbReference>
<gene>
    <name evidence="11" type="ORF">AOC36_10315</name>
</gene>
<feature type="transmembrane region" description="Helical" evidence="9">
    <location>
        <begin position="357"/>
        <end position="382"/>
    </location>
</feature>
<keyword evidence="3 8" id="KW-1003">Cell membrane</keyword>
<evidence type="ECO:0000256" key="9">
    <source>
        <dbReference type="SAM" id="Phobius"/>
    </source>
</evidence>
<evidence type="ECO:0000256" key="5">
    <source>
        <dbReference type="ARBA" id="ARBA00022692"/>
    </source>
</evidence>
<dbReference type="InterPro" id="IPR051088">
    <property type="entry name" value="PTS_Sugar-EIIC/EIIB"/>
</dbReference>
<evidence type="ECO:0000313" key="12">
    <source>
        <dbReference type="Proteomes" id="UP000063781"/>
    </source>
</evidence>
<dbReference type="GO" id="GO:0009401">
    <property type="term" value="P:phosphoenolpyruvate-dependent sugar phosphotransferase system"/>
    <property type="evidence" value="ECO:0007669"/>
    <property type="project" value="InterPro"/>
</dbReference>
<feature type="transmembrane region" description="Helical" evidence="9">
    <location>
        <begin position="32"/>
        <end position="53"/>
    </location>
</feature>
<evidence type="ECO:0000256" key="4">
    <source>
        <dbReference type="ARBA" id="ARBA00022597"/>
    </source>
</evidence>
<evidence type="ECO:0000259" key="10">
    <source>
        <dbReference type="PROSITE" id="PS51105"/>
    </source>
</evidence>
<keyword evidence="6 9" id="KW-1133">Transmembrane helix</keyword>
<dbReference type="KEGG" id="erl:AOC36_10315"/>
<feature type="transmembrane region" description="Helical" evidence="9">
    <location>
        <begin position="283"/>
        <end position="311"/>
    </location>
</feature>
<dbReference type="RefSeq" id="WP_067633985.1">
    <property type="nucleotide sequence ID" value="NZ_CP013213.1"/>
</dbReference>
<organism evidence="11 12">
    <name type="scientific">Erysipelothrix larvae</name>
    <dbReference type="NCBI Taxonomy" id="1514105"/>
    <lineage>
        <taxon>Bacteria</taxon>
        <taxon>Bacillati</taxon>
        <taxon>Bacillota</taxon>
        <taxon>Erysipelotrichia</taxon>
        <taxon>Erysipelotrichales</taxon>
        <taxon>Erysipelotrichaceae</taxon>
        <taxon>Erysipelothrix</taxon>
    </lineage>
</organism>
<dbReference type="GO" id="GO:0008982">
    <property type="term" value="F:protein-N(PI)-phosphohistidine-sugar phosphotransferase activity"/>
    <property type="evidence" value="ECO:0007669"/>
    <property type="project" value="UniProtKB-UniRule"/>
</dbReference>
<dbReference type="EMBL" id="CP013213">
    <property type="protein sequence ID" value="AMC94350.1"/>
    <property type="molecule type" value="Genomic_DNA"/>
</dbReference>
<dbReference type="OrthoDB" id="1550290at2"/>
<reference evidence="11 12" key="1">
    <citation type="submission" date="2015-10" db="EMBL/GenBank/DDBJ databases">
        <title>Erysipelothrix larvae sp. LV19 isolated from the larval gut of the rhinoceros beetle, Trypoxylus dichotomus.</title>
        <authorList>
            <person name="Lim S."/>
            <person name="Kim B.-C."/>
        </authorList>
    </citation>
    <scope>NUCLEOTIDE SEQUENCE [LARGE SCALE GENOMIC DNA]</scope>
    <source>
        <strain evidence="11 12">LV19</strain>
    </source>
</reference>
<dbReference type="InterPro" id="IPR004796">
    <property type="entry name" value="PTS_IIC_cello"/>
</dbReference>
<feature type="transmembrane region" description="Helical" evidence="9">
    <location>
        <begin position="253"/>
        <end position="271"/>
    </location>
</feature>
<evidence type="ECO:0000313" key="11">
    <source>
        <dbReference type="EMBL" id="AMC94350.1"/>
    </source>
</evidence>
<keyword evidence="12" id="KW-1185">Reference proteome</keyword>
<evidence type="ECO:0000256" key="8">
    <source>
        <dbReference type="PIRNR" id="PIRNR006351"/>
    </source>
</evidence>
<comment type="subcellular location">
    <subcellularLocation>
        <location evidence="1">Cell membrane</location>
        <topology evidence="1">Multi-pass membrane protein</topology>
    </subcellularLocation>
</comment>
<feature type="transmembrane region" description="Helical" evidence="9">
    <location>
        <begin position="104"/>
        <end position="123"/>
    </location>
</feature>
<evidence type="ECO:0000256" key="1">
    <source>
        <dbReference type="ARBA" id="ARBA00004651"/>
    </source>
</evidence>
<dbReference type="NCBIfam" id="TIGR00410">
    <property type="entry name" value="lacE"/>
    <property type="match status" value="1"/>
</dbReference>
<evidence type="ECO:0000256" key="2">
    <source>
        <dbReference type="ARBA" id="ARBA00022448"/>
    </source>
</evidence>
<dbReference type="GO" id="GO:0005886">
    <property type="term" value="C:plasma membrane"/>
    <property type="evidence" value="ECO:0007669"/>
    <property type="project" value="UniProtKB-SubCell"/>
</dbReference>
<evidence type="ECO:0000256" key="7">
    <source>
        <dbReference type="ARBA" id="ARBA00023136"/>
    </source>
</evidence>
<dbReference type="STRING" id="1514105.AOC36_10315"/>
<feature type="transmembrane region" description="Helical" evidence="9">
    <location>
        <begin position="223"/>
        <end position="241"/>
    </location>
</feature>
<keyword evidence="7 8" id="KW-0472">Membrane</keyword>
<comment type="function">
    <text evidence="8">The phosphoenolpyruvate-dependent sugar phosphotransferase system (PTS), a major carbohydrate active -transport system, catalyzes the phosphorylation of incoming sugar substrates concomitant with their translocation across the cell membrane.</text>
</comment>
<feature type="transmembrane region" description="Helical" evidence="9">
    <location>
        <begin position="73"/>
        <end position="97"/>
    </location>
</feature>
<dbReference type="PANTHER" id="PTHR33989:SF4">
    <property type="entry name" value="PTS SYSTEM N,N'-DIACETYLCHITOBIOSE-SPECIFIC EIIC COMPONENT"/>
    <property type="match status" value="1"/>
</dbReference>
<keyword evidence="4 8" id="KW-0762">Sugar transport</keyword>
<keyword evidence="5 9" id="KW-0812">Transmembrane</keyword>
<dbReference type="Proteomes" id="UP000063781">
    <property type="component" value="Chromosome"/>
</dbReference>